<dbReference type="CDD" id="cd06223">
    <property type="entry name" value="PRTases_typeI"/>
    <property type="match status" value="1"/>
</dbReference>
<dbReference type="EMBL" id="WNDA01000018">
    <property type="protein sequence ID" value="MTU69788.1"/>
    <property type="molecule type" value="Genomic_DNA"/>
</dbReference>
<accession>A0A354MJ59</accession>
<dbReference type="AlphaFoldDB" id="A0A354MJ59"/>
<dbReference type="InterPro" id="IPR051910">
    <property type="entry name" value="ComF/GntX_DNA_util-trans"/>
</dbReference>
<dbReference type="PANTHER" id="PTHR47505:SF1">
    <property type="entry name" value="DNA UTILIZATION PROTEIN YHGH"/>
    <property type="match status" value="1"/>
</dbReference>
<protein>
    <submittedName>
        <fullName evidence="2">ComF family protein</fullName>
    </submittedName>
</protein>
<dbReference type="PANTHER" id="PTHR47505">
    <property type="entry name" value="DNA UTILIZATION PROTEIN YHGH"/>
    <property type="match status" value="1"/>
</dbReference>
<dbReference type="Proteomes" id="UP000448908">
    <property type="component" value="Unassembled WGS sequence"/>
</dbReference>
<evidence type="ECO:0000256" key="1">
    <source>
        <dbReference type="ARBA" id="ARBA00008007"/>
    </source>
</evidence>
<dbReference type="Gene3D" id="3.40.50.2020">
    <property type="match status" value="1"/>
</dbReference>
<dbReference type="OrthoDB" id="9779910at2"/>
<sequence>MTTRMILNDLLNLFYPRLCLLCQRSLVEGEEHICLHCSNHLPYTHFTDMETNPVCLLLQGKTSFVAATALLHFTKGGSGQKLIHSLKYHGNKKLGYELGRMAATTYRETGLFDTVDLLLPVPLHPKRMRQRGYNQSEWIAYGIRSATGIAVDTSSLSRIKKTESQTRKQIFERSENVEDIFRVENTDTLKNKHILLVDDVITTGSTMNACAEAMKAISGIRISILGIAVA</sequence>
<dbReference type="SUPFAM" id="SSF53271">
    <property type="entry name" value="PRTase-like"/>
    <property type="match status" value="1"/>
</dbReference>
<name>A0A354MJ59_9BACT</name>
<evidence type="ECO:0000313" key="2">
    <source>
        <dbReference type="EMBL" id="MTU69788.1"/>
    </source>
</evidence>
<dbReference type="InterPro" id="IPR000836">
    <property type="entry name" value="PRTase_dom"/>
</dbReference>
<dbReference type="Pfam" id="PF00156">
    <property type="entry name" value="Pribosyltran"/>
    <property type="match status" value="1"/>
</dbReference>
<comment type="caution">
    <text evidence="2">The sequence shown here is derived from an EMBL/GenBank/DDBJ whole genome shotgun (WGS) entry which is preliminary data.</text>
</comment>
<dbReference type="RefSeq" id="WP_039849956.1">
    <property type="nucleotide sequence ID" value="NZ_BAABYG010000001.1"/>
</dbReference>
<reference evidence="2 3" key="1">
    <citation type="journal article" date="2019" name="Nat. Med.">
        <title>A library of human gut bacterial isolates paired with longitudinal multiomics data enables mechanistic microbiome research.</title>
        <authorList>
            <person name="Poyet M."/>
            <person name="Groussin M."/>
            <person name="Gibbons S.M."/>
            <person name="Avila-Pacheco J."/>
            <person name="Jiang X."/>
            <person name="Kearney S.M."/>
            <person name="Perrotta A.R."/>
            <person name="Berdy B."/>
            <person name="Zhao S."/>
            <person name="Lieberman T.D."/>
            <person name="Swanson P.K."/>
            <person name="Smith M."/>
            <person name="Roesemann S."/>
            <person name="Alexander J.E."/>
            <person name="Rich S.A."/>
            <person name="Livny J."/>
            <person name="Vlamakis H."/>
            <person name="Clish C."/>
            <person name="Bullock K."/>
            <person name="Deik A."/>
            <person name="Scott J."/>
            <person name="Pierce K.A."/>
            <person name="Xavier R.J."/>
            <person name="Alm E.J."/>
        </authorList>
    </citation>
    <scope>NUCLEOTIDE SEQUENCE [LARGE SCALE GENOMIC DNA]</scope>
    <source>
        <strain evidence="2 3">BIOML-A16</strain>
    </source>
</reference>
<dbReference type="InterPro" id="IPR029057">
    <property type="entry name" value="PRTase-like"/>
</dbReference>
<proteinExistence type="inferred from homology"/>
<gene>
    <name evidence="2" type="ORF">GMD92_12060</name>
</gene>
<dbReference type="GeneID" id="49203192"/>
<evidence type="ECO:0000313" key="3">
    <source>
        <dbReference type="Proteomes" id="UP000448908"/>
    </source>
</evidence>
<comment type="similarity">
    <text evidence="1">Belongs to the ComF/GntX family.</text>
</comment>
<organism evidence="2 3">
    <name type="scientific">Parabacteroides merdae</name>
    <dbReference type="NCBI Taxonomy" id="46503"/>
    <lineage>
        <taxon>Bacteria</taxon>
        <taxon>Pseudomonadati</taxon>
        <taxon>Bacteroidota</taxon>
        <taxon>Bacteroidia</taxon>
        <taxon>Bacteroidales</taxon>
        <taxon>Tannerellaceae</taxon>
        <taxon>Parabacteroides</taxon>
    </lineage>
</organism>